<sequence>MSRHLKQYEKEHMKMAMLKQEETFKQQVQELHRLYRVQKLMMTTAGSATAMPAAIRCTPEDEHHAEEENEAGSSQAYAAYAASERQAAAAATAVVDESELELTLAIGTTTTKKEAPSSSVDSRTSNSSSSTESGSPQFGATTMAPHRPSRLRSSSSSVKVVGAGTTTTQQRLDMEQDALKHPPWLHQCLNLAR</sequence>
<dbReference type="eggNOG" id="ENOG502RZK6">
    <property type="taxonomic scope" value="Eukaryota"/>
</dbReference>
<reference evidence="2" key="2">
    <citation type="submission" date="2013-04" db="UniProtKB">
        <authorList>
            <consortium name="EnsemblPlants"/>
        </authorList>
    </citation>
    <scope>IDENTIFICATION</scope>
</reference>
<feature type="region of interest" description="Disordered" evidence="1">
    <location>
        <begin position="107"/>
        <end position="181"/>
    </location>
</feature>
<feature type="compositionally biased region" description="Low complexity" evidence="1">
    <location>
        <begin position="117"/>
        <end position="135"/>
    </location>
</feature>
<organism evidence="2">
    <name type="scientific">Oryza brachyantha</name>
    <name type="common">malo sina</name>
    <dbReference type="NCBI Taxonomy" id="4533"/>
    <lineage>
        <taxon>Eukaryota</taxon>
        <taxon>Viridiplantae</taxon>
        <taxon>Streptophyta</taxon>
        <taxon>Embryophyta</taxon>
        <taxon>Tracheophyta</taxon>
        <taxon>Spermatophyta</taxon>
        <taxon>Magnoliopsida</taxon>
        <taxon>Liliopsida</taxon>
        <taxon>Poales</taxon>
        <taxon>Poaceae</taxon>
        <taxon>BOP clade</taxon>
        <taxon>Oryzoideae</taxon>
        <taxon>Oryzeae</taxon>
        <taxon>Oryzinae</taxon>
        <taxon>Oryza</taxon>
    </lineage>
</organism>
<dbReference type="AlphaFoldDB" id="J3LQ32"/>
<reference evidence="2" key="1">
    <citation type="journal article" date="2013" name="Nat. Commun.">
        <title>Whole-genome sequencing of Oryza brachyantha reveals mechanisms underlying Oryza genome evolution.</title>
        <authorList>
            <person name="Chen J."/>
            <person name="Huang Q."/>
            <person name="Gao D."/>
            <person name="Wang J."/>
            <person name="Lang Y."/>
            <person name="Liu T."/>
            <person name="Li B."/>
            <person name="Bai Z."/>
            <person name="Luis Goicoechea J."/>
            <person name="Liang C."/>
            <person name="Chen C."/>
            <person name="Zhang W."/>
            <person name="Sun S."/>
            <person name="Liao Y."/>
            <person name="Zhang X."/>
            <person name="Yang L."/>
            <person name="Song C."/>
            <person name="Wang M."/>
            <person name="Shi J."/>
            <person name="Liu G."/>
            <person name="Liu J."/>
            <person name="Zhou H."/>
            <person name="Zhou W."/>
            <person name="Yu Q."/>
            <person name="An N."/>
            <person name="Chen Y."/>
            <person name="Cai Q."/>
            <person name="Wang B."/>
            <person name="Liu B."/>
            <person name="Min J."/>
            <person name="Huang Y."/>
            <person name="Wu H."/>
            <person name="Li Z."/>
            <person name="Zhang Y."/>
            <person name="Yin Y."/>
            <person name="Song W."/>
            <person name="Jiang J."/>
            <person name="Jackson S.A."/>
            <person name="Wing R.A."/>
            <person name="Wang J."/>
            <person name="Chen M."/>
        </authorList>
    </citation>
    <scope>NUCLEOTIDE SEQUENCE [LARGE SCALE GENOMIC DNA]</scope>
    <source>
        <strain evidence="2">cv. IRGC 101232</strain>
    </source>
</reference>
<dbReference type="OMA" id="SWPDDAY"/>
<evidence type="ECO:0000256" key="1">
    <source>
        <dbReference type="SAM" id="MobiDB-lite"/>
    </source>
</evidence>
<dbReference type="PANTHER" id="PTHR33167">
    <property type="entry name" value="TRANSCRIPTION FACTOR, PUTATIVE (DUF863)-RELATED"/>
    <property type="match status" value="1"/>
</dbReference>
<dbReference type="EnsemblPlants" id="OB03G31580.1">
    <property type="protein sequence ID" value="OB03G31580.1"/>
    <property type="gene ID" value="OB03G31580"/>
</dbReference>
<evidence type="ECO:0000313" key="3">
    <source>
        <dbReference type="Proteomes" id="UP000006038"/>
    </source>
</evidence>
<proteinExistence type="predicted"/>
<dbReference type="STRING" id="4533.J3LQ32"/>
<dbReference type="Proteomes" id="UP000006038">
    <property type="component" value="Chromosome 3"/>
</dbReference>
<protein>
    <submittedName>
        <fullName evidence="2">Uncharacterized protein</fullName>
    </submittedName>
</protein>
<dbReference type="PANTHER" id="PTHR33167:SF26">
    <property type="entry name" value="EXPRESSED PROTEIN"/>
    <property type="match status" value="1"/>
</dbReference>
<dbReference type="OrthoDB" id="666348at2759"/>
<keyword evidence="3" id="KW-1185">Reference proteome</keyword>
<dbReference type="HOGENOM" id="CLU_080285_3_0_1"/>
<dbReference type="Gramene" id="OB03G31580.1">
    <property type="protein sequence ID" value="OB03G31580.1"/>
    <property type="gene ID" value="OB03G31580"/>
</dbReference>
<evidence type="ECO:0000313" key="2">
    <source>
        <dbReference type="EnsemblPlants" id="OB03G31580.1"/>
    </source>
</evidence>
<accession>J3LQ32</accession>
<name>J3LQ32_ORYBR</name>